<dbReference type="PaxDb" id="39947-A0A0P0X3S0"/>
<accession>A0A0P0X3S0</accession>
<proteinExistence type="predicted"/>
<dbReference type="AlphaFoldDB" id="A0A0P0X3S0"/>
<dbReference type="Gramene" id="Os07t0208533-00">
    <property type="protein sequence ID" value="Os07t0208533-00"/>
    <property type="gene ID" value="Os07g0208533"/>
</dbReference>
<name>A0A0P0X3S0_ORYSJ</name>
<evidence type="ECO:0000313" key="1">
    <source>
        <dbReference type="EMBL" id="BAT00573.1"/>
    </source>
</evidence>
<dbReference type="Proteomes" id="UP000059680">
    <property type="component" value="Chromosome 7"/>
</dbReference>
<dbReference type="EMBL" id="AP014963">
    <property type="protein sequence ID" value="BAT00573.1"/>
    <property type="molecule type" value="Genomic_DNA"/>
</dbReference>
<reference evidence="1 2" key="3">
    <citation type="journal article" date="2013" name="Rice">
        <title>Improvement of the Oryza sativa Nipponbare reference genome using next generation sequence and optical map data.</title>
        <authorList>
            <person name="Kawahara Y."/>
            <person name="de la Bastide M."/>
            <person name="Hamilton J.P."/>
            <person name="Kanamori H."/>
            <person name="McCombie W.R."/>
            <person name="Ouyang S."/>
            <person name="Schwartz D.C."/>
            <person name="Tanaka T."/>
            <person name="Wu J."/>
            <person name="Zhou S."/>
            <person name="Childs K.L."/>
            <person name="Davidson R.M."/>
            <person name="Lin H."/>
            <person name="Quesada-Ocampo L."/>
            <person name="Vaillancourt B."/>
            <person name="Sakai H."/>
            <person name="Lee S.S."/>
            <person name="Kim J."/>
            <person name="Numa H."/>
            <person name="Itoh T."/>
            <person name="Buell C.R."/>
            <person name="Matsumoto T."/>
        </authorList>
    </citation>
    <scope>NUCLEOTIDE SEQUENCE [LARGE SCALE GENOMIC DNA]</scope>
    <source>
        <strain evidence="2">cv. Nipponbare</strain>
    </source>
</reference>
<sequence length="73" mass="8397">MPHVWVSGPVTRVVNGSMRTHSNEKIEARRIAQTTTMVGVRFCRPIRPLRKGYKWTITQKAKKSLPKSGPHDW</sequence>
<dbReference type="InParanoid" id="A0A0P0X3S0"/>
<reference evidence="2" key="1">
    <citation type="journal article" date="2005" name="Nature">
        <title>The map-based sequence of the rice genome.</title>
        <authorList>
            <consortium name="International rice genome sequencing project (IRGSP)"/>
            <person name="Matsumoto T."/>
            <person name="Wu J."/>
            <person name="Kanamori H."/>
            <person name="Katayose Y."/>
            <person name="Fujisawa M."/>
            <person name="Namiki N."/>
            <person name="Mizuno H."/>
            <person name="Yamamoto K."/>
            <person name="Antonio B.A."/>
            <person name="Baba T."/>
            <person name="Sakata K."/>
            <person name="Nagamura Y."/>
            <person name="Aoki H."/>
            <person name="Arikawa K."/>
            <person name="Arita K."/>
            <person name="Bito T."/>
            <person name="Chiden Y."/>
            <person name="Fujitsuka N."/>
            <person name="Fukunaka R."/>
            <person name="Hamada M."/>
            <person name="Harada C."/>
            <person name="Hayashi A."/>
            <person name="Hijishita S."/>
            <person name="Honda M."/>
            <person name="Hosokawa S."/>
            <person name="Ichikawa Y."/>
            <person name="Idonuma A."/>
            <person name="Iijima M."/>
            <person name="Ikeda M."/>
            <person name="Ikeno M."/>
            <person name="Ito K."/>
            <person name="Ito S."/>
            <person name="Ito T."/>
            <person name="Ito Y."/>
            <person name="Ito Y."/>
            <person name="Iwabuchi A."/>
            <person name="Kamiya K."/>
            <person name="Karasawa W."/>
            <person name="Kurita K."/>
            <person name="Katagiri S."/>
            <person name="Kikuta A."/>
            <person name="Kobayashi H."/>
            <person name="Kobayashi N."/>
            <person name="Machita K."/>
            <person name="Maehara T."/>
            <person name="Masukawa M."/>
            <person name="Mizubayashi T."/>
            <person name="Mukai Y."/>
            <person name="Nagasaki H."/>
            <person name="Nagata Y."/>
            <person name="Naito S."/>
            <person name="Nakashima M."/>
            <person name="Nakama Y."/>
            <person name="Nakamichi Y."/>
            <person name="Nakamura M."/>
            <person name="Meguro A."/>
            <person name="Negishi M."/>
            <person name="Ohta I."/>
            <person name="Ohta T."/>
            <person name="Okamoto M."/>
            <person name="Ono N."/>
            <person name="Saji S."/>
            <person name="Sakaguchi M."/>
            <person name="Sakai K."/>
            <person name="Shibata M."/>
            <person name="Shimokawa T."/>
            <person name="Song J."/>
            <person name="Takazaki Y."/>
            <person name="Terasawa K."/>
            <person name="Tsugane M."/>
            <person name="Tsuji K."/>
            <person name="Ueda S."/>
            <person name="Waki K."/>
            <person name="Yamagata H."/>
            <person name="Yamamoto M."/>
            <person name="Yamamoto S."/>
            <person name="Yamane H."/>
            <person name="Yoshiki S."/>
            <person name="Yoshihara R."/>
            <person name="Yukawa K."/>
            <person name="Zhong H."/>
            <person name="Yano M."/>
            <person name="Yuan Q."/>
            <person name="Ouyang S."/>
            <person name="Liu J."/>
            <person name="Jones K.M."/>
            <person name="Gansberger K."/>
            <person name="Moffat K."/>
            <person name="Hill J."/>
            <person name="Bera J."/>
            <person name="Fadrosh D."/>
            <person name="Jin S."/>
            <person name="Johri S."/>
            <person name="Kim M."/>
            <person name="Overton L."/>
            <person name="Reardon M."/>
            <person name="Tsitrin T."/>
            <person name="Vuong H."/>
            <person name="Weaver B."/>
            <person name="Ciecko A."/>
            <person name="Tallon L."/>
            <person name="Jackson J."/>
            <person name="Pai G."/>
            <person name="Aken S.V."/>
            <person name="Utterback T."/>
            <person name="Reidmuller S."/>
            <person name="Feldblyum T."/>
            <person name="Hsiao J."/>
            <person name="Zismann V."/>
            <person name="Iobst S."/>
            <person name="de Vazeille A.R."/>
            <person name="Buell C.R."/>
            <person name="Ying K."/>
            <person name="Li Y."/>
            <person name="Lu T."/>
            <person name="Huang Y."/>
            <person name="Zhao Q."/>
            <person name="Feng Q."/>
            <person name="Zhang L."/>
            <person name="Zhu J."/>
            <person name="Weng Q."/>
            <person name="Mu J."/>
            <person name="Lu Y."/>
            <person name="Fan D."/>
            <person name="Liu Y."/>
            <person name="Guan J."/>
            <person name="Zhang Y."/>
            <person name="Yu S."/>
            <person name="Liu X."/>
            <person name="Zhang Y."/>
            <person name="Hong G."/>
            <person name="Han B."/>
            <person name="Choisne N."/>
            <person name="Demange N."/>
            <person name="Orjeda G."/>
            <person name="Samain S."/>
            <person name="Cattolico L."/>
            <person name="Pelletier E."/>
            <person name="Couloux A."/>
            <person name="Segurens B."/>
            <person name="Wincker P."/>
            <person name="D'Hont A."/>
            <person name="Scarpelli C."/>
            <person name="Weissenbach J."/>
            <person name="Salanoubat M."/>
            <person name="Quetier F."/>
            <person name="Yu Y."/>
            <person name="Kim H.R."/>
            <person name="Rambo T."/>
            <person name="Currie J."/>
            <person name="Collura K."/>
            <person name="Luo M."/>
            <person name="Yang T."/>
            <person name="Ammiraju J.S.S."/>
            <person name="Engler F."/>
            <person name="Soderlund C."/>
            <person name="Wing R.A."/>
            <person name="Palmer L.E."/>
            <person name="de la Bastide M."/>
            <person name="Spiegel L."/>
            <person name="Nascimento L."/>
            <person name="Zutavern T."/>
            <person name="O'Shaughnessy A."/>
            <person name="Dike S."/>
            <person name="Dedhia N."/>
            <person name="Preston R."/>
            <person name="Balija V."/>
            <person name="McCombie W.R."/>
            <person name="Chow T."/>
            <person name="Chen H."/>
            <person name="Chung M."/>
            <person name="Chen C."/>
            <person name="Shaw J."/>
            <person name="Wu H."/>
            <person name="Hsiao K."/>
            <person name="Chao Y."/>
            <person name="Chu M."/>
            <person name="Cheng C."/>
            <person name="Hour A."/>
            <person name="Lee P."/>
            <person name="Lin S."/>
            <person name="Lin Y."/>
            <person name="Liou J."/>
            <person name="Liu S."/>
            <person name="Hsing Y."/>
            <person name="Raghuvanshi S."/>
            <person name="Mohanty A."/>
            <person name="Bharti A.K."/>
            <person name="Gaur A."/>
            <person name="Gupta V."/>
            <person name="Kumar D."/>
            <person name="Ravi V."/>
            <person name="Vij S."/>
            <person name="Kapur A."/>
            <person name="Khurana P."/>
            <person name="Khurana P."/>
            <person name="Khurana J.P."/>
            <person name="Tyagi A.K."/>
            <person name="Gaikwad K."/>
            <person name="Singh A."/>
            <person name="Dalal V."/>
            <person name="Srivastava S."/>
            <person name="Dixit A."/>
            <person name="Pal A.K."/>
            <person name="Ghazi I.A."/>
            <person name="Yadav M."/>
            <person name="Pandit A."/>
            <person name="Bhargava A."/>
            <person name="Sureshbabu K."/>
            <person name="Batra K."/>
            <person name="Sharma T.R."/>
            <person name="Mohapatra T."/>
            <person name="Singh N.K."/>
            <person name="Messing J."/>
            <person name="Nelson A.B."/>
            <person name="Fuks G."/>
            <person name="Kavchok S."/>
            <person name="Keizer G."/>
            <person name="Linton E."/>
            <person name="Llaca V."/>
            <person name="Song R."/>
            <person name="Tanyolac B."/>
            <person name="Young S."/>
            <person name="Ho-Il K."/>
            <person name="Hahn J.H."/>
            <person name="Sangsakoo G."/>
            <person name="Vanavichit A."/>
            <person name="de Mattos Luiz.A.T."/>
            <person name="Zimmer P.D."/>
            <person name="Malone G."/>
            <person name="Dellagostin O."/>
            <person name="de Oliveira A.C."/>
            <person name="Bevan M."/>
            <person name="Bancroft I."/>
            <person name="Minx P."/>
            <person name="Cordum H."/>
            <person name="Wilson R."/>
            <person name="Cheng Z."/>
            <person name="Jin W."/>
            <person name="Jiang J."/>
            <person name="Leong S.A."/>
            <person name="Iwama H."/>
            <person name="Gojobori T."/>
            <person name="Itoh T."/>
            <person name="Niimura Y."/>
            <person name="Fujii Y."/>
            <person name="Habara T."/>
            <person name="Sakai H."/>
            <person name="Sato Y."/>
            <person name="Wilson G."/>
            <person name="Kumar K."/>
            <person name="McCouch S."/>
            <person name="Juretic N."/>
            <person name="Hoen D."/>
            <person name="Wright S."/>
            <person name="Bruskiewich R."/>
            <person name="Bureau T."/>
            <person name="Miyao A."/>
            <person name="Hirochika H."/>
            <person name="Nishikawa T."/>
            <person name="Kadowaki K."/>
            <person name="Sugiura M."/>
            <person name="Burr B."/>
            <person name="Sasaki T."/>
        </authorList>
    </citation>
    <scope>NUCLEOTIDE SEQUENCE [LARGE SCALE GENOMIC DNA]</scope>
    <source>
        <strain evidence="2">cv. Nipponbare</strain>
    </source>
</reference>
<evidence type="ECO:0000313" key="2">
    <source>
        <dbReference type="Proteomes" id="UP000059680"/>
    </source>
</evidence>
<gene>
    <name evidence="1" type="ordered locus">Os07g0208533</name>
    <name evidence="1" type="ORF">OSNPB_070208533</name>
</gene>
<organism evidence="1 2">
    <name type="scientific">Oryza sativa subsp. japonica</name>
    <name type="common">Rice</name>
    <dbReference type="NCBI Taxonomy" id="39947"/>
    <lineage>
        <taxon>Eukaryota</taxon>
        <taxon>Viridiplantae</taxon>
        <taxon>Streptophyta</taxon>
        <taxon>Embryophyta</taxon>
        <taxon>Tracheophyta</taxon>
        <taxon>Spermatophyta</taxon>
        <taxon>Magnoliopsida</taxon>
        <taxon>Liliopsida</taxon>
        <taxon>Poales</taxon>
        <taxon>Poaceae</taxon>
        <taxon>BOP clade</taxon>
        <taxon>Oryzoideae</taxon>
        <taxon>Oryzeae</taxon>
        <taxon>Oryzinae</taxon>
        <taxon>Oryza</taxon>
        <taxon>Oryza sativa</taxon>
    </lineage>
</organism>
<reference evidence="1 2" key="2">
    <citation type="journal article" date="2013" name="Plant Cell Physiol.">
        <title>Rice Annotation Project Database (RAP-DB): an integrative and interactive database for rice genomics.</title>
        <authorList>
            <person name="Sakai H."/>
            <person name="Lee S.S."/>
            <person name="Tanaka T."/>
            <person name="Numa H."/>
            <person name="Kim J."/>
            <person name="Kawahara Y."/>
            <person name="Wakimoto H."/>
            <person name="Yang C.C."/>
            <person name="Iwamoto M."/>
            <person name="Abe T."/>
            <person name="Yamada Y."/>
            <person name="Muto A."/>
            <person name="Inokuchi H."/>
            <person name="Ikemura T."/>
            <person name="Matsumoto T."/>
            <person name="Sasaki T."/>
            <person name="Itoh T."/>
        </authorList>
    </citation>
    <scope>NUCLEOTIDE SEQUENCE [LARGE SCALE GENOMIC DNA]</scope>
    <source>
        <strain evidence="2">cv. Nipponbare</strain>
    </source>
</reference>
<keyword evidence="2" id="KW-1185">Reference proteome</keyword>
<protein>
    <submittedName>
        <fullName evidence="1">Os07g0208533 protein</fullName>
    </submittedName>
</protein>